<evidence type="ECO:0000313" key="2">
    <source>
        <dbReference type="Proteomes" id="UP000886501"/>
    </source>
</evidence>
<sequence>MSIPAPQPRSSPNEAFPVSAREKTLQRKLQQSQKTIESLRKQIDELLKVQTDQQQALESWKARQEASNGAYKYYRQAVEESRKLSASLDTDSSPLLPREIVEEERKAANRGIEQLKQDIKAKDEQLHKAETRIQELQDSETLLRSDLKAEIERTKTLTSRASSKPPTDISHQVAVTSLYEDLTNILITGVKFERDPQLPGGSTNYQCVYTQRCDTTARSIRFQLRIWRESDEGAEHVRYTPLDLDKESAQFKEKLQFIGSTFAFERDQIQVFFEQLKEHVAEAVGAEVDVIEVLSDG</sequence>
<dbReference type="EMBL" id="MU117965">
    <property type="protein sequence ID" value="KAF9653068.1"/>
    <property type="molecule type" value="Genomic_DNA"/>
</dbReference>
<accession>A0ACB6ZUB2</accession>
<proteinExistence type="predicted"/>
<reference evidence="1" key="2">
    <citation type="journal article" date="2020" name="Nat. Commun.">
        <title>Large-scale genome sequencing of mycorrhizal fungi provides insights into the early evolution of symbiotic traits.</title>
        <authorList>
            <person name="Miyauchi S."/>
            <person name="Kiss E."/>
            <person name="Kuo A."/>
            <person name="Drula E."/>
            <person name="Kohler A."/>
            <person name="Sanchez-Garcia M."/>
            <person name="Morin E."/>
            <person name="Andreopoulos B."/>
            <person name="Barry K.W."/>
            <person name="Bonito G."/>
            <person name="Buee M."/>
            <person name="Carver A."/>
            <person name="Chen C."/>
            <person name="Cichocki N."/>
            <person name="Clum A."/>
            <person name="Culley D."/>
            <person name="Crous P.W."/>
            <person name="Fauchery L."/>
            <person name="Girlanda M."/>
            <person name="Hayes R.D."/>
            <person name="Keri Z."/>
            <person name="LaButti K."/>
            <person name="Lipzen A."/>
            <person name="Lombard V."/>
            <person name="Magnuson J."/>
            <person name="Maillard F."/>
            <person name="Murat C."/>
            <person name="Nolan M."/>
            <person name="Ohm R.A."/>
            <person name="Pangilinan J."/>
            <person name="Pereira M.F."/>
            <person name="Perotto S."/>
            <person name="Peter M."/>
            <person name="Pfister S."/>
            <person name="Riley R."/>
            <person name="Sitrit Y."/>
            <person name="Stielow J.B."/>
            <person name="Szollosi G."/>
            <person name="Zifcakova L."/>
            <person name="Stursova M."/>
            <person name="Spatafora J.W."/>
            <person name="Tedersoo L."/>
            <person name="Vaario L.M."/>
            <person name="Yamada A."/>
            <person name="Yan M."/>
            <person name="Wang P."/>
            <person name="Xu J."/>
            <person name="Bruns T."/>
            <person name="Baldrian P."/>
            <person name="Vilgalys R."/>
            <person name="Dunand C."/>
            <person name="Henrissat B."/>
            <person name="Grigoriev I.V."/>
            <person name="Hibbett D."/>
            <person name="Nagy L.G."/>
            <person name="Martin F.M."/>
        </authorList>
    </citation>
    <scope>NUCLEOTIDE SEQUENCE</scope>
    <source>
        <strain evidence="1">P2</strain>
    </source>
</reference>
<gene>
    <name evidence="1" type="ORF">BDM02DRAFT_3159933</name>
</gene>
<protein>
    <submittedName>
        <fullName evidence="1">Uncharacterized protein</fullName>
    </submittedName>
</protein>
<keyword evidence="2" id="KW-1185">Reference proteome</keyword>
<name>A0ACB6ZUB2_THEGA</name>
<organism evidence="1 2">
    <name type="scientific">Thelephora ganbajun</name>
    <name type="common">Ganba fungus</name>
    <dbReference type="NCBI Taxonomy" id="370292"/>
    <lineage>
        <taxon>Eukaryota</taxon>
        <taxon>Fungi</taxon>
        <taxon>Dikarya</taxon>
        <taxon>Basidiomycota</taxon>
        <taxon>Agaricomycotina</taxon>
        <taxon>Agaricomycetes</taxon>
        <taxon>Thelephorales</taxon>
        <taxon>Thelephoraceae</taxon>
        <taxon>Thelephora</taxon>
    </lineage>
</organism>
<reference evidence="1" key="1">
    <citation type="submission" date="2019-10" db="EMBL/GenBank/DDBJ databases">
        <authorList>
            <consortium name="DOE Joint Genome Institute"/>
            <person name="Kuo A."/>
            <person name="Miyauchi S."/>
            <person name="Kiss E."/>
            <person name="Drula E."/>
            <person name="Kohler A."/>
            <person name="Sanchez-Garcia M."/>
            <person name="Andreopoulos B."/>
            <person name="Barry K.W."/>
            <person name="Bonito G."/>
            <person name="Buee M."/>
            <person name="Carver A."/>
            <person name="Chen C."/>
            <person name="Cichocki N."/>
            <person name="Clum A."/>
            <person name="Culley D."/>
            <person name="Crous P.W."/>
            <person name="Fauchery L."/>
            <person name="Girlanda M."/>
            <person name="Hayes R."/>
            <person name="Keri Z."/>
            <person name="Labutti K."/>
            <person name="Lipzen A."/>
            <person name="Lombard V."/>
            <person name="Magnuson J."/>
            <person name="Maillard F."/>
            <person name="Morin E."/>
            <person name="Murat C."/>
            <person name="Nolan M."/>
            <person name="Ohm R."/>
            <person name="Pangilinan J."/>
            <person name="Pereira M."/>
            <person name="Perotto S."/>
            <person name="Peter M."/>
            <person name="Riley R."/>
            <person name="Sitrit Y."/>
            <person name="Stielow B."/>
            <person name="Szollosi G."/>
            <person name="Zifcakova L."/>
            <person name="Stursova M."/>
            <person name="Spatafora J.W."/>
            <person name="Tedersoo L."/>
            <person name="Vaario L.-M."/>
            <person name="Yamada A."/>
            <person name="Yan M."/>
            <person name="Wang P."/>
            <person name="Xu J."/>
            <person name="Bruns T."/>
            <person name="Baldrian P."/>
            <person name="Vilgalys R."/>
            <person name="Henrissat B."/>
            <person name="Grigoriev I.V."/>
            <person name="Hibbett D."/>
            <person name="Nagy L.G."/>
            <person name="Martin F.M."/>
        </authorList>
    </citation>
    <scope>NUCLEOTIDE SEQUENCE</scope>
    <source>
        <strain evidence="1">P2</strain>
    </source>
</reference>
<evidence type="ECO:0000313" key="1">
    <source>
        <dbReference type="EMBL" id="KAF9653068.1"/>
    </source>
</evidence>
<comment type="caution">
    <text evidence="1">The sequence shown here is derived from an EMBL/GenBank/DDBJ whole genome shotgun (WGS) entry which is preliminary data.</text>
</comment>
<dbReference type="Proteomes" id="UP000886501">
    <property type="component" value="Unassembled WGS sequence"/>
</dbReference>